<evidence type="ECO:0000313" key="1">
    <source>
        <dbReference type="EMBL" id="GIL41805.1"/>
    </source>
</evidence>
<dbReference type="AlphaFoldDB" id="A0A8S8XL30"/>
<dbReference type="RefSeq" id="WP_420245455.1">
    <property type="nucleotide sequence ID" value="NZ_BOPV01000001.1"/>
</dbReference>
<gene>
    <name evidence="1" type="ORF">TMPK1_40420</name>
</gene>
<accession>A0A8S8XL30</accession>
<dbReference type="Proteomes" id="UP000681075">
    <property type="component" value="Unassembled WGS sequence"/>
</dbReference>
<reference evidence="1" key="1">
    <citation type="submission" date="2021-02" db="EMBL/GenBank/DDBJ databases">
        <title>Genome sequence of Rhodospirillales sp. strain TMPK1 isolated from soil.</title>
        <authorList>
            <person name="Nakai R."/>
            <person name="Kusada H."/>
            <person name="Tamaki H."/>
        </authorList>
    </citation>
    <scope>NUCLEOTIDE SEQUENCE</scope>
    <source>
        <strain evidence="1">TMPK1</strain>
    </source>
</reference>
<protein>
    <recommendedName>
        <fullName evidence="3">Terminase</fullName>
    </recommendedName>
</protein>
<evidence type="ECO:0008006" key="3">
    <source>
        <dbReference type="Google" id="ProtNLM"/>
    </source>
</evidence>
<name>A0A8S8XL30_9PROT</name>
<organism evidence="1 2">
    <name type="scientific">Roseiterribacter gracilis</name>
    <dbReference type="NCBI Taxonomy" id="2812848"/>
    <lineage>
        <taxon>Bacteria</taxon>
        <taxon>Pseudomonadati</taxon>
        <taxon>Pseudomonadota</taxon>
        <taxon>Alphaproteobacteria</taxon>
        <taxon>Rhodospirillales</taxon>
        <taxon>Roseiterribacteraceae</taxon>
        <taxon>Roseiterribacter</taxon>
    </lineage>
</organism>
<keyword evidence="2" id="KW-1185">Reference proteome</keyword>
<evidence type="ECO:0000313" key="2">
    <source>
        <dbReference type="Proteomes" id="UP000681075"/>
    </source>
</evidence>
<proteinExistence type="predicted"/>
<comment type="caution">
    <text evidence="1">The sequence shown here is derived from an EMBL/GenBank/DDBJ whole genome shotgun (WGS) entry which is preliminary data.</text>
</comment>
<dbReference type="EMBL" id="BOPV01000001">
    <property type="protein sequence ID" value="GIL41805.1"/>
    <property type="molecule type" value="Genomic_DNA"/>
</dbReference>
<sequence>MTAPSKATEDPALILCAVWRQDREQLEALLRETNKRERAMFDATPEHAGEAKRLFLDAAKLSDAQGDKVEGLAQGIFRIKAKSLAGAIAKLTVALRQTEPSPRTDQEPWSYLRNVEADFERLQAEAANGTETPDKSNA</sequence>